<comment type="caution">
    <text evidence="1">The sequence shown here is derived from an EMBL/GenBank/DDBJ whole genome shotgun (WGS) entry which is preliminary data.</text>
</comment>
<dbReference type="Proteomes" id="UP000070107">
    <property type="component" value="Unassembled WGS sequence"/>
</dbReference>
<reference evidence="1 2" key="1">
    <citation type="submission" date="2015-11" db="EMBL/GenBank/DDBJ databases">
        <title>Draft genome sequence of Paramesorhizobium deserti A-3-E, a strain highly resistant to diverse beta-lactam antibiotics.</title>
        <authorList>
            <person name="Lv R."/>
            <person name="Yang X."/>
            <person name="Fang N."/>
            <person name="Guo J."/>
            <person name="Luo X."/>
            <person name="Peng F."/>
            <person name="Yang R."/>
            <person name="Cui Y."/>
            <person name="Fang C."/>
            <person name="Song Y."/>
        </authorList>
    </citation>
    <scope>NUCLEOTIDE SEQUENCE [LARGE SCALE GENOMIC DNA]</scope>
    <source>
        <strain evidence="1 2">A-3-E</strain>
    </source>
</reference>
<dbReference type="OrthoDB" id="8347948at2"/>
<keyword evidence="2" id="KW-1185">Reference proteome</keyword>
<dbReference type="RefSeq" id="WP_068882068.1">
    <property type="nucleotide sequence ID" value="NZ_LNTU01000019.1"/>
</dbReference>
<dbReference type="EMBL" id="LNTU01000019">
    <property type="protein sequence ID" value="KXF77133.1"/>
    <property type="molecule type" value="Genomic_DNA"/>
</dbReference>
<organism evidence="1 2">
    <name type="scientific">Paramesorhizobium deserti</name>
    <dbReference type="NCBI Taxonomy" id="1494590"/>
    <lineage>
        <taxon>Bacteria</taxon>
        <taxon>Pseudomonadati</taxon>
        <taxon>Pseudomonadota</taxon>
        <taxon>Alphaproteobacteria</taxon>
        <taxon>Hyphomicrobiales</taxon>
        <taxon>Phyllobacteriaceae</taxon>
        <taxon>Paramesorhizobium</taxon>
    </lineage>
</organism>
<protein>
    <submittedName>
        <fullName evidence="1">Uncharacterized protein</fullName>
    </submittedName>
</protein>
<evidence type="ECO:0000313" key="2">
    <source>
        <dbReference type="Proteomes" id="UP000070107"/>
    </source>
</evidence>
<proteinExistence type="predicted"/>
<dbReference type="AlphaFoldDB" id="A0A135HV97"/>
<gene>
    <name evidence="1" type="ORF">ATN84_25545</name>
</gene>
<accession>A0A135HV97</accession>
<evidence type="ECO:0000313" key="1">
    <source>
        <dbReference type="EMBL" id="KXF77133.1"/>
    </source>
</evidence>
<name>A0A135HV97_9HYPH</name>
<sequence length="155" mass="17712">MDAQCNHKKSDTIQALADNMEQIIDDQDTNLDIVAEGVYVSQRRTRDQATVECQTWPLAFSDEGRNYAKERGFSGETLELLEWLGANYPLRFKKDPIPGWRRQVARLRSKASPHVALENYAAFMEHTAQLREALDESAMAAEAEIDRLVDERRGK</sequence>